<dbReference type="Gene3D" id="3.40.50.10190">
    <property type="entry name" value="BRCT domain"/>
    <property type="match status" value="1"/>
</dbReference>
<evidence type="ECO:0000313" key="3">
    <source>
        <dbReference type="Proteomes" id="UP001168216"/>
    </source>
</evidence>
<evidence type="ECO:0000313" key="2">
    <source>
        <dbReference type="EMBL" id="MDM5141568.1"/>
    </source>
</evidence>
<comment type="caution">
    <text evidence="2">The sequence shown here is derived from an EMBL/GenBank/DDBJ whole genome shotgun (WGS) entry which is preliminary data.</text>
</comment>
<dbReference type="AlphaFoldDB" id="A0AAW7I5Z7"/>
<proteinExistence type="predicted"/>
<dbReference type="InterPro" id="IPR036420">
    <property type="entry name" value="BRCT_dom_sf"/>
</dbReference>
<evidence type="ECO:0000259" key="1">
    <source>
        <dbReference type="Pfam" id="PF00533"/>
    </source>
</evidence>
<dbReference type="InterPro" id="IPR001357">
    <property type="entry name" value="BRCT_dom"/>
</dbReference>
<protein>
    <recommendedName>
        <fullName evidence="1">BRCT domain-containing protein</fullName>
    </recommendedName>
</protein>
<dbReference type="SUPFAM" id="SSF52113">
    <property type="entry name" value="BRCT domain"/>
    <property type="match status" value="1"/>
</dbReference>
<organism evidence="2 3">
    <name type="scientific">Aeromonas bestiarum</name>
    <dbReference type="NCBI Taxonomy" id="105751"/>
    <lineage>
        <taxon>Bacteria</taxon>
        <taxon>Pseudomonadati</taxon>
        <taxon>Pseudomonadota</taxon>
        <taxon>Gammaproteobacteria</taxon>
        <taxon>Aeromonadales</taxon>
        <taxon>Aeromonadaceae</taxon>
        <taxon>Aeromonas</taxon>
    </lineage>
</organism>
<sequence>MFDLYSAESIIYQGTELPVFNLLYMSNKGVISAKRVAAYHSDPVRQLVYGMQMTIATDDDDVAMSFELPTFVSLRTDRVLDVFATQEEAAAAFEQVSNLYADRIQQIKSDPSYRGPKLDKPIDDYSFKVCFTGFSKADKAGLTELAESAGMKVVTGVSASLDFLCCGGNAGWSKMKKANELGVPLVRDEQIRLLVETGELPESYCETR</sequence>
<name>A0AAW7I5Z7_9GAMM</name>
<accession>A0AAW7I5Z7</accession>
<dbReference type="Proteomes" id="UP001168216">
    <property type="component" value="Unassembled WGS sequence"/>
</dbReference>
<dbReference type="RefSeq" id="WP_290022619.1">
    <property type="nucleotide sequence ID" value="NZ_JAOPLV010000009.1"/>
</dbReference>
<dbReference type="EMBL" id="JAOPLV010000009">
    <property type="protein sequence ID" value="MDM5141568.1"/>
    <property type="molecule type" value="Genomic_DNA"/>
</dbReference>
<reference evidence="2" key="1">
    <citation type="submission" date="2023-08" db="EMBL/GenBank/DDBJ databases">
        <title>WGS of Aeromonas isolates.</title>
        <authorList>
            <person name="Lee H."/>
        </authorList>
    </citation>
    <scope>NUCLEOTIDE SEQUENCE</scope>
    <source>
        <strain evidence="2">SL22</strain>
    </source>
</reference>
<dbReference type="Pfam" id="PF00533">
    <property type="entry name" value="BRCT"/>
    <property type="match status" value="1"/>
</dbReference>
<feature type="domain" description="BRCT" evidence="1">
    <location>
        <begin position="127"/>
        <end position="192"/>
    </location>
</feature>
<gene>
    <name evidence="2" type="ORF">OB959_17495</name>
</gene>